<dbReference type="Proteomes" id="UP000076580">
    <property type="component" value="Chromosome 03"/>
</dbReference>
<keyword evidence="2" id="KW-1185">Reference proteome</keyword>
<evidence type="ECO:0000313" key="2">
    <source>
        <dbReference type="Proteomes" id="UP000076580"/>
    </source>
</evidence>
<dbReference type="AlphaFoldDB" id="A0A151GDR6"/>
<gene>
    <name evidence="1" type="ORF">DCS_07163</name>
</gene>
<protein>
    <submittedName>
        <fullName evidence="1">Uncharacterized protein</fullName>
    </submittedName>
</protein>
<proteinExistence type="predicted"/>
<name>A0A151GDR6_DRECN</name>
<accession>A0A151GDR6</accession>
<dbReference type="GeneID" id="63719806"/>
<evidence type="ECO:0000313" key="1">
    <source>
        <dbReference type="EMBL" id="KYK55201.1"/>
    </source>
</evidence>
<organism evidence="1 2">
    <name type="scientific">Drechmeria coniospora</name>
    <name type="common">Nematophagous fungus</name>
    <name type="synonym">Meria coniospora</name>
    <dbReference type="NCBI Taxonomy" id="98403"/>
    <lineage>
        <taxon>Eukaryota</taxon>
        <taxon>Fungi</taxon>
        <taxon>Dikarya</taxon>
        <taxon>Ascomycota</taxon>
        <taxon>Pezizomycotina</taxon>
        <taxon>Sordariomycetes</taxon>
        <taxon>Hypocreomycetidae</taxon>
        <taxon>Hypocreales</taxon>
        <taxon>Ophiocordycipitaceae</taxon>
        <taxon>Drechmeria</taxon>
    </lineage>
</organism>
<reference evidence="1 2" key="1">
    <citation type="journal article" date="2016" name="Sci. Rep.">
        <title>Insights into Adaptations to a Near-Obligate Nematode Endoparasitic Lifestyle from the Finished Genome of Drechmeria coniospora.</title>
        <authorList>
            <person name="Zhang L."/>
            <person name="Zhou Z."/>
            <person name="Guo Q."/>
            <person name="Fokkens L."/>
            <person name="Miskei M."/>
            <person name="Pocsi I."/>
            <person name="Zhang W."/>
            <person name="Chen M."/>
            <person name="Wang L."/>
            <person name="Sun Y."/>
            <person name="Donzelli B.G."/>
            <person name="Gibson D.M."/>
            <person name="Nelson D.R."/>
            <person name="Luo J.G."/>
            <person name="Rep M."/>
            <person name="Liu H."/>
            <person name="Yang S."/>
            <person name="Wang J."/>
            <person name="Krasnoff S.B."/>
            <person name="Xu Y."/>
            <person name="Molnar I."/>
            <person name="Lin M."/>
        </authorList>
    </citation>
    <scope>NUCLEOTIDE SEQUENCE [LARGE SCALE GENOMIC DNA]</scope>
    <source>
        <strain evidence="1 2">ARSEF 6962</strain>
    </source>
</reference>
<dbReference type="EMBL" id="LAYC01000003">
    <property type="protein sequence ID" value="KYK55201.1"/>
    <property type="molecule type" value="Genomic_DNA"/>
</dbReference>
<sequence length="121" mass="13902">MATATSIEDLRDDLLARGWVLQRNRSLPRYRFVVGKSPNDASDGYTENQQRLQTDDGYPDDVEYRFFIEVGRAWDKGSHLDVWVEAGGGRERNRELVRPGCSKLKLELFSSFSSSWRKSGQ</sequence>
<dbReference type="RefSeq" id="XP_040654553.1">
    <property type="nucleotide sequence ID" value="XM_040804449.1"/>
</dbReference>
<comment type="caution">
    <text evidence="1">The sequence shown here is derived from an EMBL/GenBank/DDBJ whole genome shotgun (WGS) entry which is preliminary data.</text>
</comment>
<dbReference type="InParanoid" id="A0A151GDR6"/>